<name>A0A6I4M5X9_9ACTN</name>
<dbReference type="RefSeq" id="WP_151590715.1">
    <property type="nucleotide sequence ID" value="NZ_WBMS02000002.1"/>
</dbReference>
<accession>A0A6I4M5X9</accession>
<organism evidence="1 2">
    <name type="scientific">Actinomadura physcomitrii</name>
    <dbReference type="NCBI Taxonomy" id="2650748"/>
    <lineage>
        <taxon>Bacteria</taxon>
        <taxon>Bacillati</taxon>
        <taxon>Actinomycetota</taxon>
        <taxon>Actinomycetes</taxon>
        <taxon>Streptosporangiales</taxon>
        <taxon>Thermomonosporaceae</taxon>
        <taxon>Actinomadura</taxon>
    </lineage>
</organism>
<evidence type="ECO:0000313" key="2">
    <source>
        <dbReference type="Proteomes" id="UP000462055"/>
    </source>
</evidence>
<sequence>MEKVVGWRNFLMAGAVGGSGMLLPQAFRQSPAYAAPVHGHGSGDTEVTVTPPLKKYVDPLPRPVTAIPDTSAYPGADYYELTMRH</sequence>
<dbReference type="EMBL" id="WBMS02000002">
    <property type="protein sequence ID" value="MVZ99180.1"/>
    <property type="molecule type" value="Genomic_DNA"/>
</dbReference>
<evidence type="ECO:0000313" key="1">
    <source>
        <dbReference type="EMBL" id="MVZ99180.1"/>
    </source>
</evidence>
<gene>
    <name evidence="1" type="ORF">F8568_002015</name>
</gene>
<reference evidence="1" key="1">
    <citation type="submission" date="2019-12" db="EMBL/GenBank/DDBJ databases">
        <title>Actinomadura physcomitrii sp. nov., a novel actinomycete isolated from moss [Physcomitrium sphaericum (Ludw) Fuernr].</title>
        <authorList>
            <person name="Zhuang X."/>
        </authorList>
    </citation>
    <scope>NUCLEOTIDE SEQUENCE [LARGE SCALE GENOMIC DNA]</scope>
    <source>
        <strain evidence="1">LD22</strain>
    </source>
</reference>
<keyword evidence="2" id="KW-1185">Reference proteome</keyword>
<proteinExistence type="predicted"/>
<dbReference type="Proteomes" id="UP000462055">
    <property type="component" value="Unassembled WGS sequence"/>
</dbReference>
<dbReference type="AlphaFoldDB" id="A0A6I4M5X9"/>
<comment type="caution">
    <text evidence="1">The sequence shown here is derived from an EMBL/GenBank/DDBJ whole genome shotgun (WGS) entry which is preliminary data.</text>
</comment>
<protein>
    <submittedName>
        <fullName evidence="1">Uncharacterized protein</fullName>
    </submittedName>
</protein>